<proteinExistence type="predicted"/>
<dbReference type="AlphaFoldDB" id="X1U4T0"/>
<dbReference type="PANTHER" id="PTHR10192:SF28">
    <property type="entry name" value="MOLYBDOPTERIN MOLYBDENUMTRANSFERASE"/>
    <property type="match status" value="1"/>
</dbReference>
<dbReference type="GO" id="GO:0005829">
    <property type="term" value="C:cytosol"/>
    <property type="evidence" value="ECO:0007669"/>
    <property type="project" value="TreeGrafter"/>
</dbReference>
<dbReference type="Pfam" id="PF00994">
    <property type="entry name" value="MoCF_biosynth"/>
    <property type="match status" value="1"/>
</dbReference>
<dbReference type="SMART" id="SM00852">
    <property type="entry name" value="MoCF_biosynth"/>
    <property type="match status" value="1"/>
</dbReference>
<feature type="domain" description="MoaB/Mog" evidence="1">
    <location>
        <begin position="43"/>
        <end position="175"/>
    </location>
</feature>
<evidence type="ECO:0000259" key="1">
    <source>
        <dbReference type="SMART" id="SM00852"/>
    </source>
</evidence>
<dbReference type="InterPro" id="IPR038987">
    <property type="entry name" value="MoeA-like"/>
</dbReference>
<dbReference type="SUPFAM" id="SSF53218">
    <property type="entry name" value="Molybdenum cofactor biosynthesis proteins"/>
    <property type="match status" value="1"/>
</dbReference>
<accession>X1U4T0</accession>
<reference evidence="2" key="1">
    <citation type="journal article" date="2014" name="Front. Microbiol.">
        <title>High frequency of phylogenetically diverse reductive dehalogenase-homologous genes in deep subseafloor sedimentary metagenomes.</title>
        <authorList>
            <person name="Kawai M."/>
            <person name="Futagami T."/>
            <person name="Toyoda A."/>
            <person name="Takaki Y."/>
            <person name="Nishi S."/>
            <person name="Hori S."/>
            <person name="Arai W."/>
            <person name="Tsubouchi T."/>
            <person name="Morono Y."/>
            <person name="Uchiyama I."/>
            <person name="Ito T."/>
            <person name="Fujiyama A."/>
            <person name="Inagaki F."/>
            <person name="Takami H."/>
        </authorList>
    </citation>
    <scope>NUCLEOTIDE SEQUENCE</scope>
    <source>
        <strain evidence="2">Expedition CK06-06</strain>
    </source>
</reference>
<gene>
    <name evidence="2" type="ORF">S12H4_42190</name>
</gene>
<protein>
    <recommendedName>
        <fullName evidence="1">MoaB/Mog domain-containing protein</fullName>
    </recommendedName>
</protein>
<organism evidence="2">
    <name type="scientific">marine sediment metagenome</name>
    <dbReference type="NCBI Taxonomy" id="412755"/>
    <lineage>
        <taxon>unclassified sequences</taxon>
        <taxon>metagenomes</taxon>
        <taxon>ecological metagenomes</taxon>
    </lineage>
</organism>
<evidence type="ECO:0000313" key="2">
    <source>
        <dbReference type="EMBL" id="GAJ12474.1"/>
    </source>
</evidence>
<dbReference type="EMBL" id="BARW01025793">
    <property type="protein sequence ID" value="GAJ12474.1"/>
    <property type="molecule type" value="Genomic_DNA"/>
</dbReference>
<comment type="caution">
    <text evidence="2">The sequence shown here is derived from an EMBL/GenBank/DDBJ whole genome shotgun (WGS) entry which is preliminary data.</text>
</comment>
<name>X1U4T0_9ZZZZ</name>
<sequence>MTVAATRIIPIAIEESIFWSIVEKIRDKGSLLRLLPFSRKQVGVIVTGKEVFSGRVKDYSLDILSPKVKSLGGKIISHQICPDKKKTISRAIRQMAKDGCDIIIITGGLSVDADDVTLEGIISSGAKLVSYGSPILPGAMFALAYMGDIPILGIPAALFYYKTTVLDIFLPRAMSGDVITREDIVSLGHGGLCLNCPECRYPVCPFGKGI</sequence>
<dbReference type="InterPro" id="IPR036425">
    <property type="entry name" value="MoaB/Mog-like_dom_sf"/>
</dbReference>
<dbReference type="GO" id="GO:0061599">
    <property type="term" value="F:molybdopterin molybdotransferase activity"/>
    <property type="evidence" value="ECO:0007669"/>
    <property type="project" value="TreeGrafter"/>
</dbReference>
<dbReference type="InterPro" id="IPR001453">
    <property type="entry name" value="MoaB/Mog_dom"/>
</dbReference>
<dbReference type="GO" id="GO:0006777">
    <property type="term" value="P:Mo-molybdopterin cofactor biosynthetic process"/>
    <property type="evidence" value="ECO:0007669"/>
    <property type="project" value="TreeGrafter"/>
</dbReference>
<dbReference type="Gene3D" id="3.40.980.10">
    <property type="entry name" value="MoaB/Mog-like domain"/>
    <property type="match status" value="1"/>
</dbReference>
<dbReference type="PANTHER" id="PTHR10192">
    <property type="entry name" value="MOLYBDOPTERIN BIOSYNTHESIS PROTEIN"/>
    <property type="match status" value="1"/>
</dbReference>